<dbReference type="GO" id="GO:0140801">
    <property type="term" value="F:histone H2AXY142 kinase activity"/>
    <property type="evidence" value="ECO:0007669"/>
    <property type="project" value="InterPro"/>
</dbReference>
<evidence type="ECO:0000256" key="21">
    <source>
        <dbReference type="ARBA" id="ARBA00076449"/>
    </source>
</evidence>
<evidence type="ECO:0000256" key="19">
    <source>
        <dbReference type="ARBA" id="ARBA00061696"/>
    </source>
</evidence>
<feature type="domain" description="PHD-type" evidence="28">
    <location>
        <begin position="1185"/>
        <end position="1235"/>
    </location>
</feature>
<evidence type="ECO:0000256" key="11">
    <source>
        <dbReference type="ARBA" id="ARBA00022840"/>
    </source>
</evidence>
<accession>A0A6P6RER7</accession>
<keyword evidence="17 24" id="KW-0539">Nucleus</keyword>
<comment type="catalytic activity">
    <reaction evidence="18">
        <text>L-tyrosyl-[protein] + ATP = O-phospho-L-tyrosyl-[protein] + ADP + H(+)</text>
        <dbReference type="Rhea" id="RHEA:10596"/>
        <dbReference type="Rhea" id="RHEA-COMP:10136"/>
        <dbReference type="Rhea" id="RHEA-COMP:20101"/>
        <dbReference type="ChEBI" id="CHEBI:15378"/>
        <dbReference type="ChEBI" id="CHEBI:30616"/>
        <dbReference type="ChEBI" id="CHEBI:46858"/>
        <dbReference type="ChEBI" id="CHEBI:61978"/>
        <dbReference type="ChEBI" id="CHEBI:456216"/>
        <dbReference type="EC" id="2.7.10.2"/>
    </reaction>
</comment>
<proteinExistence type="inferred from homology"/>
<evidence type="ECO:0000256" key="23">
    <source>
        <dbReference type="PROSITE-ProRule" id="PRU00175"/>
    </source>
</evidence>
<evidence type="ECO:0000256" key="1">
    <source>
        <dbReference type="ARBA" id="ARBA00001936"/>
    </source>
</evidence>
<feature type="domain" description="DDT" evidence="30">
    <location>
        <begin position="598"/>
        <end position="662"/>
    </location>
</feature>
<dbReference type="InterPro" id="IPR011011">
    <property type="entry name" value="Znf_FYVE_PHD"/>
</dbReference>
<feature type="compositionally biased region" description="Basic and acidic residues" evidence="26">
    <location>
        <begin position="1656"/>
        <end position="1672"/>
    </location>
</feature>
<dbReference type="InterPro" id="IPR019787">
    <property type="entry name" value="Znf_PHD-finger"/>
</dbReference>
<dbReference type="SUPFAM" id="SSF57903">
    <property type="entry name" value="FYVE/PHD zinc finger"/>
    <property type="match status" value="1"/>
</dbReference>
<feature type="domain" description="RING-type" evidence="29">
    <location>
        <begin position="1188"/>
        <end position="1233"/>
    </location>
</feature>
<evidence type="ECO:0000256" key="20">
    <source>
        <dbReference type="ARBA" id="ARBA00069894"/>
    </source>
</evidence>
<feature type="compositionally biased region" description="Acidic residues" evidence="26">
    <location>
        <begin position="1634"/>
        <end position="1645"/>
    </location>
</feature>
<dbReference type="OrthoDB" id="787137at2759"/>
<evidence type="ECO:0000256" key="22">
    <source>
        <dbReference type="PROSITE-ProRule" id="PRU00035"/>
    </source>
</evidence>
<evidence type="ECO:0000256" key="9">
    <source>
        <dbReference type="ARBA" id="ARBA00022777"/>
    </source>
</evidence>
<keyword evidence="14 22" id="KW-0103">Bromodomain</keyword>
<evidence type="ECO:0000259" key="29">
    <source>
        <dbReference type="PROSITE" id="PS50089"/>
    </source>
</evidence>
<feature type="domain" description="Bromo" evidence="27">
    <location>
        <begin position="1477"/>
        <end position="1547"/>
    </location>
</feature>
<dbReference type="InterPro" id="IPR001487">
    <property type="entry name" value="Bromodomain"/>
</dbReference>
<feature type="domain" description="WAC" evidence="31">
    <location>
        <begin position="24"/>
        <end position="130"/>
    </location>
</feature>
<dbReference type="PRINTS" id="PR00503">
    <property type="entry name" value="BROMODOMAIN"/>
</dbReference>
<evidence type="ECO:0000256" key="13">
    <source>
        <dbReference type="ARBA" id="ARBA00023054"/>
    </source>
</evidence>
<feature type="region of interest" description="Disordered" evidence="26">
    <location>
        <begin position="303"/>
        <end position="473"/>
    </location>
</feature>
<dbReference type="InterPro" id="IPR013083">
    <property type="entry name" value="Znf_RING/FYVE/PHD"/>
</dbReference>
<evidence type="ECO:0000256" key="17">
    <source>
        <dbReference type="ARBA" id="ARBA00023242"/>
    </source>
</evidence>
<feature type="coiled-coil region" evidence="25">
    <location>
        <begin position="538"/>
        <end position="573"/>
    </location>
</feature>
<dbReference type="RefSeq" id="XP_026143952.1">
    <property type="nucleotide sequence ID" value="XM_026288167.1"/>
</dbReference>
<dbReference type="InterPro" id="IPR013136">
    <property type="entry name" value="WSTF_Acf1_Cbp146"/>
</dbReference>
<evidence type="ECO:0000256" key="8">
    <source>
        <dbReference type="ARBA" id="ARBA00022771"/>
    </source>
</evidence>
<evidence type="ECO:0000256" key="10">
    <source>
        <dbReference type="ARBA" id="ARBA00022833"/>
    </source>
</evidence>
<dbReference type="GO" id="GO:0006974">
    <property type="term" value="P:DNA damage response"/>
    <property type="evidence" value="ECO:0007669"/>
    <property type="project" value="UniProtKB-KW"/>
</dbReference>
<keyword evidence="7" id="KW-0227">DNA damage</keyword>
<dbReference type="InterPro" id="IPR019786">
    <property type="entry name" value="Zinc_finger_PHD-type_CS"/>
</dbReference>
<evidence type="ECO:0000313" key="33">
    <source>
        <dbReference type="RefSeq" id="XP_026143952.1"/>
    </source>
</evidence>
<feature type="compositionally biased region" description="Basic residues" evidence="26">
    <location>
        <begin position="1276"/>
        <end position="1290"/>
    </location>
</feature>
<dbReference type="Pfam" id="PF15613">
    <property type="entry name" value="WSD"/>
    <property type="match status" value="1"/>
</dbReference>
<dbReference type="CDD" id="cd15628">
    <property type="entry name" value="PHD_BAZ1B"/>
    <property type="match status" value="1"/>
</dbReference>
<keyword evidence="4" id="KW-0808">Transferase</keyword>
<evidence type="ECO:0000256" key="25">
    <source>
        <dbReference type="SAM" id="Coils"/>
    </source>
</evidence>
<feature type="region of interest" description="Disordered" evidence="26">
    <location>
        <begin position="781"/>
        <end position="832"/>
    </location>
</feature>
<dbReference type="Gene3D" id="1.20.920.10">
    <property type="entry name" value="Bromodomain-like"/>
    <property type="match status" value="1"/>
</dbReference>
<dbReference type="EC" id="2.7.10.2" evidence="3"/>
<dbReference type="Pfam" id="PF00439">
    <property type="entry name" value="Bromodomain"/>
    <property type="match status" value="1"/>
</dbReference>
<evidence type="ECO:0000256" key="6">
    <source>
        <dbReference type="ARBA" id="ARBA00022741"/>
    </source>
</evidence>
<keyword evidence="15" id="KW-0829">Tyrosine-protein kinase</keyword>
<evidence type="ECO:0000256" key="26">
    <source>
        <dbReference type="SAM" id="MobiDB-lite"/>
    </source>
</evidence>
<dbReference type="PANTHER" id="PTHR46802:SF1">
    <property type="entry name" value="TYROSINE-PROTEIN KINASE BAZ1B"/>
    <property type="match status" value="1"/>
</dbReference>
<dbReference type="InterPro" id="IPR047256">
    <property type="entry name" value="BAZ1B_PHD"/>
</dbReference>
<dbReference type="GO" id="GO:0005524">
    <property type="term" value="F:ATP binding"/>
    <property type="evidence" value="ECO:0007669"/>
    <property type="project" value="UniProtKB-KW"/>
</dbReference>
<evidence type="ECO:0000256" key="3">
    <source>
        <dbReference type="ARBA" id="ARBA00011903"/>
    </source>
</evidence>
<comment type="cofactor">
    <cofactor evidence="1">
        <name>Mn(2+)</name>
        <dbReference type="ChEBI" id="CHEBI:29035"/>
    </cofactor>
</comment>
<evidence type="ECO:0000256" key="5">
    <source>
        <dbReference type="ARBA" id="ARBA00022723"/>
    </source>
</evidence>
<gene>
    <name evidence="33" type="primary">LOC113118748</name>
</gene>
<dbReference type="PROSITE" id="PS50016">
    <property type="entry name" value="ZF_PHD_2"/>
    <property type="match status" value="1"/>
</dbReference>
<feature type="compositionally biased region" description="Basic and acidic residues" evidence="26">
    <location>
        <begin position="415"/>
        <end position="427"/>
    </location>
</feature>
<dbReference type="InterPro" id="IPR036427">
    <property type="entry name" value="Bromodomain-like_sf"/>
</dbReference>
<dbReference type="InterPro" id="IPR018501">
    <property type="entry name" value="DDT_dom"/>
</dbReference>
<evidence type="ECO:0000256" key="4">
    <source>
        <dbReference type="ARBA" id="ARBA00022679"/>
    </source>
</evidence>
<dbReference type="Pfam" id="PF00628">
    <property type="entry name" value="PHD"/>
    <property type="match status" value="1"/>
</dbReference>
<dbReference type="PROSITE" id="PS01359">
    <property type="entry name" value="ZF_PHD_1"/>
    <property type="match status" value="1"/>
</dbReference>
<feature type="compositionally biased region" description="Acidic residues" evidence="26">
    <location>
        <begin position="1684"/>
        <end position="1694"/>
    </location>
</feature>
<evidence type="ECO:0000259" key="30">
    <source>
        <dbReference type="PROSITE" id="PS50827"/>
    </source>
</evidence>
<dbReference type="GO" id="GO:0008270">
    <property type="term" value="F:zinc ion binding"/>
    <property type="evidence" value="ECO:0007669"/>
    <property type="project" value="UniProtKB-KW"/>
</dbReference>
<keyword evidence="13 25" id="KW-0175">Coiled coil</keyword>
<comment type="similarity">
    <text evidence="19">Belongs to the WAL family. BAZ1B subfamily.</text>
</comment>
<dbReference type="PROSITE" id="PS51136">
    <property type="entry name" value="WAC"/>
    <property type="match status" value="1"/>
</dbReference>
<dbReference type="GeneID" id="113118748"/>
<protein>
    <recommendedName>
        <fullName evidence="20">Tyrosine-protein kinase BAZ1B</fullName>
        <ecNumber evidence="3">2.7.10.2</ecNumber>
    </recommendedName>
    <alternativeName>
        <fullName evidence="21">Bromodomain adjacent to zinc finger domain protein 1B</fullName>
    </alternativeName>
</protein>
<evidence type="ECO:0000256" key="24">
    <source>
        <dbReference type="PROSITE-ProRule" id="PRU00475"/>
    </source>
</evidence>
<feature type="compositionally biased region" description="Low complexity" evidence="26">
    <location>
        <begin position="460"/>
        <end position="470"/>
    </location>
</feature>
<keyword evidence="10" id="KW-0862">Zinc</keyword>
<evidence type="ECO:0000256" key="12">
    <source>
        <dbReference type="ARBA" id="ARBA00023015"/>
    </source>
</evidence>
<keyword evidence="12" id="KW-0805">Transcription regulation</keyword>
<keyword evidence="5" id="KW-0479">Metal-binding</keyword>
<dbReference type="SUPFAM" id="SSF47370">
    <property type="entry name" value="Bromodomain"/>
    <property type="match status" value="1"/>
</dbReference>
<dbReference type="SMART" id="SM00571">
    <property type="entry name" value="DDT"/>
    <property type="match status" value="1"/>
</dbReference>
<feature type="compositionally biased region" description="Basic and acidic residues" evidence="26">
    <location>
        <begin position="1437"/>
        <end position="1450"/>
    </location>
</feature>
<feature type="region of interest" description="Disordered" evidence="26">
    <location>
        <begin position="932"/>
        <end position="973"/>
    </location>
</feature>
<feature type="compositionally biased region" description="Polar residues" evidence="26">
    <location>
        <begin position="960"/>
        <end position="970"/>
    </location>
</feature>
<evidence type="ECO:0000259" key="28">
    <source>
        <dbReference type="PROSITE" id="PS50016"/>
    </source>
</evidence>
<dbReference type="InterPro" id="IPR001841">
    <property type="entry name" value="Znf_RING"/>
</dbReference>
<dbReference type="Proteomes" id="UP000515129">
    <property type="component" value="Chromosome 18"/>
</dbReference>
<keyword evidence="11" id="KW-0067">ATP-binding</keyword>
<dbReference type="Pfam" id="PF15612">
    <property type="entry name" value="WHIM1"/>
    <property type="match status" value="1"/>
</dbReference>
<evidence type="ECO:0000256" key="15">
    <source>
        <dbReference type="ARBA" id="ARBA00023137"/>
    </source>
</evidence>
<evidence type="ECO:0000256" key="16">
    <source>
        <dbReference type="ARBA" id="ARBA00023163"/>
    </source>
</evidence>
<feature type="compositionally biased region" description="Acidic residues" evidence="26">
    <location>
        <begin position="934"/>
        <end position="958"/>
    </location>
</feature>
<evidence type="ECO:0000259" key="31">
    <source>
        <dbReference type="PROSITE" id="PS51136"/>
    </source>
</evidence>
<dbReference type="InterPro" id="IPR028941">
    <property type="entry name" value="WHIM2_dom"/>
</dbReference>
<dbReference type="PROSITE" id="PS50827">
    <property type="entry name" value="DDT"/>
    <property type="match status" value="1"/>
</dbReference>
<feature type="compositionally biased region" description="Basic and acidic residues" evidence="26">
    <location>
        <begin position="781"/>
        <end position="826"/>
    </location>
</feature>
<evidence type="ECO:0000256" key="14">
    <source>
        <dbReference type="ARBA" id="ARBA00023117"/>
    </source>
</evidence>
<keyword evidence="32" id="KW-1185">Reference proteome</keyword>
<dbReference type="KEGG" id="caua:113118748"/>
<evidence type="ECO:0000259" key="27">
    <source>
        <dbReference type="PROSITE" id="PS50014"/>
    </source>
</evidence>
<dbReference type="PROSITE" id="PS50014">
    <property type="entry name" value="BROMODOMAIN_2"/>
    <property type="match status" value="1"/>
</dbReference>
<dbReference type="PROSITE" id="PS00633">
    <property type="entry name" value="BROMODOMAIN_1"/>
    <property type="match status" value="1"/>
</dbReference>
<dbReference type="GO" id="GO:0090535">
    <property type="term" value="C:WICH complex"/>
    <property type="evidence" value="ECO:0007669"/>
    <property type="project" value="InterPro"/>
</dbReference>
<dbReference type="InterPro" id="IPR018359">
    <property type="entry name" value="Bromodomain_CS"/>
</dbReference>
<feature type="compositionally biased region" description="Basic and acidic residues" evidence="26">
    <location>
        <begin position="151"/>
        <end position="195"/>
    </location>
</feature>
<dbReference type="PANTHER" id="PTHR46802">
    <property type="entry name" value="TYROSINE-PROTEIN KINASE BAZ1B"/>
    <property type="match status" value="1"/>
</dbReference>
<dbReference type="GO" id="GO:0042393">
    <property type="term" value="F:histone binding"/>
    <property type="evidence" value="ECO:0007669"/>
    <property type="project" value="TreeGrafter"/>
</dbReference>
<feature type="compositionally biased region" description="Basic and acidic residues" evidence="26">
    <location>
        <begin position="1316"/>
        <end position="1370"/>
    </location>
</feature>
<feature type="coiled-coil region" evidence="25">
    <location>
        <begin position="838"/>
        <end position="879"/>
    </location>
</feature>
<feature type="compositionally biased region" description="Acidic residues" evidence="26">
    <location>
        <begin position="1249"/>
        <end position="1271"/>
    </location>
</feature>
<dbReference type="SMART" id="SM00249">
    <property type="entry name" value="PHD"/>
    <property type="match status" value="1"/>
</dbReference>
<dbReference type="FunFam" id="3.30.40.10:FF:000131">
    <property type="entry name" value="tyrosine-protein kinase BAZ1B isoform X1"/>
    <property type="match status" value="1"/>
</dbReference>
<evidence type="ECO:0000256" key="2">
    <source>
        <dbReference type="ARBA" id="ARBA00004123"/>
    </source>
</evidence>
<keyword evidence="16" id="KW-0804">Transcription</keyword>
<dbReference type="GO" id="GO:0004715">
    <property type="term" value="F:non-membrane spanning protein tyrosine kinase activity"/>
    <property type="evidence" value="ECO:0007669"/>
    <property type="project" value="UniProtKB-EC"/>
</dbReference>
<feature type="compositionally biased region" description="Basic and acidic residues" evidence="26">
    <location>
        <begin position="322"/>
        <end position="331"/>
    </location>
</feature>
<dbReference type="InterPro" id="IPR028942">
    <property type="entry name" value="WHIM1_dom"/>
</dbReference>
<reference evidence="33" key="1">
    <citation type="submission" date="2025-08" db="UniProtKB">
        <authorList>
            <consortium name="RefSeq"/>
        </authorList>
    </citation>
    <scope>IDENTIFICATION</scope>
    <source>
        <strain evidence="33">Wakin</strain>
        <tissue evidence="33">Muscle</tissue>
    </source>
</reference>
<evidence type="ECO:0000256" key="7">
    <source>
        <dbReference type="ARBA" id="ARBA00022763"/>
    </source>
</evidence>
<keyword evidence="8 23" id="KW-0863">Zinc-finger</keyword>
<dbReference type="Pfam" id="PF10537">
    <property type="entry name" value="WAC_Acf1_DNA_bd"/>
    <property type="match status" value="1"/>
</dbReference>
<feature type="region of interest" description="Disordered" evidence="26">
    <location>
        <begin position="1239"/>
        <end position="1454"/>
    </location>
</feature>
<evidence type="ECO:0000256" key="18">
    <source>
        <dbReference type="ARBA" id="ARBA00051245"/>
    </source>
</evidence>
<comment type="subcellular location">
    <subcellularLocation>
        <location evidence="2 24">Nucleus</location>
    </subcellularLocation>
</comment>
<evidence type="ECO:0000313" key="32">
    <source>
        <dbReference type="Proteomes" id="UP000515129"/>
    </source>
</evidence>
<sequence length="1706" mass="195469">MAPLLGRKPYPLVKPLSEPPGPAEEVFIIEHTKEAFRNKEEYEARLRRYAERVWTCKSTGSSQLTHKEAWEEEQEVTELLQEEYPVWFEKPVLEIVHHNTGSLDKLVDLVWVEILTKYAVDEECDFLVGKDKTLHVKVVKIHPLENPPEENVEKKLEGACDSPSSDKENASQENLKEPQSKEEDSRRESLSDRARRSPRKLPTSMKEEKKKWVMPKFLPHKYDVKLLNEDKVISDVPADSLFRTERPPNKEIMRYFIRHYALRLGTGESTPWVVEDELVKKYNLPSKFSDFLLDPHKFLAENPSAKRKSMSSPEGKPNKKLKTAETEKDSEGVQVKGEKKKSKKDSQNIPLSPTLWGHMQVKKVNGSPLKMKNSGTSKKSDGENILSTPKSNKKQGDKKSTDPKKSRKSGVTKAPNDHKLSKKEDKSPGSTKKPKMKQMTLLDLAKSPPAAASPKKRSRSSSTGSTKLGKPLPPMALHLLRFYKENKGKEDKKTTLSSLVAKAAKTLSTEDRGRLPEELKDLVQKRWELFEQKRRWALMTEEEKRQDIKQKLREKAKERREKELQVRREMSRRYEDQELEGKSLPTFRLFDMPEGIPNTLFGDIAMVAEFLHCYSGLLMPDDQYPITSIALMEALAGEKAGFLYLNRVLVVLLQTLLQDELAEGYSELDMPLSEIPLNMHSVSELVRLCLRPTDAHEEESARGSDDWQPGAGYDDVVSSEFLEKLETSEVFELNSQEKVSLLVALCHRILMTYSVEDHVEATQQRSAELWRERLAALKEVKERKKAEKQKRKEQIEEKTDASGEALMRADRGKDSNVKKETPKVESEPEDMISTVKSRRLMAIQAKKEKEEQERLNKERMEKEAEEERIRRQKAGAEKAFQDAVTKAKLVLRRTPLGTDRHHNRYWLFSDVVPGLYIEKGWVHESIDYTFTLPPEEEPVSTEEDKEDKMEDGEKEDEGSIVSTSNENGQQGAPVPETCFETTVPKQGQNLWFMCDSQEDLDELIESLHPQGVRESELKLRLQVNYQEILHSIHLMKKGNPGLKSCDGYQELLMFSRSDIIEVASRLQKGGLGYMEDTSEFEERVRDLEKLQDFGECVITLQESVIKKFLQGFMAPKQKKKKKTGGEESTTAEEVDDQKKLAEEARVATAVEKWKTAVREAQTFSRMHVLLGMLDACIKWDMSAENSRCKVCRRKGEDDKLILCDECNKAFHLFCLRPALYRIPEGEWLCPACQPITARRSSRGRNYKEDTEEEEDSEEEYSEDSEEEESEEEYRHTGHSLRSRKKVKSSLKPRVQSKPPQKKHSPPSVKPALRPASKPDPRPALRSASRPDPRPALRSASRPDPRPALRSASKPDPKPAVRSASRPDLRPAPRPVSNPDPKPDPKPAPKLDPRPVSKPDPKPDPRPASKPDPKPDPRPASKPDPKPAPKPDPQPAPKPDRRQLPKFRPELVRQSSNPLLKKQAIEVGKCEDILQKLIKYQHSWPFREPVSAEEAKDYRDIIRCPMDFTTMQDKFKSSQYHCASDFLEDLKLIFSNAEEYHQPESDVLTCMARTEQSFIELLQESLPGIGYLRRRSSKRLATHSEEDGDDEEETGKKIQNGKQERASSSQKEDDEEDSGQKKTKQSGGQQKQDDSESEEDDDDEEESLRRKSKRTNRKDYREQDSDSERDSRRTGLRRTARGVTDDQETSSDEDSDVQRHSKRPKRS</sequence>
<feature type="region of interest" description="Disordered" evidence="26">
    <location>
        <begin position="1579"/>
        <end position="1706"/>
    </location>
</feature>
<dbReference type="InterPro" id="IPR001965">
    <property type="entry name" value="Znf_PHD"/>
</dbReference>
<dbReference type="SMART" id="SM00297">
    <property type="entry name" value="BROMO"/>
    <property type="match status" value="1"/>
</dbReference>
<organism evidence="32 33">
    <name type="scientific">Carassius auratus</name>
    <name type="common">Goldfish</name>
    <dbReference type="NCBI Taxonomy" id="7957"/>
    <lineage>
        <taxon>Eukaryota</taxon>
        <taxon>Metazoa</taxon>
        <taxon>Chordata</taxon>
        <taxon>Craniata</taxon>
        <taxon>Vertebrata</taxon>
        <taxon>Euteleostomi</taxon>
        <taxon>Actinopterygii</taxon>
        <taxon>Neopterygii</taxon>
        <taxon>Teleostei</taxon>
        <taxon>Ostariophysi</taxon>
        <taxon>Cypriniformes</taxon>
        <taxon>Cyprinidae</taxon>
        <taxon>Cyprininae</taxon>
        <taxon>Carassius</taxon>
    </lineage>
</organism>
<keyword evidence="6" id="KW-0547">Nucleotide-binding</keyword>
<dbReference type="Gene3D" id="3.30.40.10">
    <property type="entry name" value="Zinc/RING finger domain, C3HC4 (zinc finger)"/>
    <property type="match status" value="1"/>
</dbReference>
<dbReference type="InterPro" id="IPR047174">
    <property type="entry name" value="BAZ1B"/>
</dbReference>
<name>A0A6P6RER7_CARAU</name>
<dbReference type="PROSITE" id="PS50089">
    <property type="entry name" value="ZF_RING_2"/>
    <property type="match status" value="1"/>
</dbReference>
<feature type="region of interest" description="Disordered" evidence="26">
    <location>
        <begin position="149"/>
        <end position="207"/>
    </location>
</feature>
<feature type="compositionally biased region" description="Basic and acidic residues" evidence="26">
    <location>
        <begin position="394"/>
        <end position="404"/>
    </location>
</feature>
<feature type="compositionally biased region" description="Low complexity" evidence="26">
    <location>
        <begin position="444"/>
        <end position="453"/>
    </location>
</feature>
<feature type="compositionally biased region" description="Basic and acidic residues" evidence="26">
    <location>
        <begin position="1380"/>
        <end position="1428"/>
    </location>
</feature>
<keyword evidence="9" id="KW-0418">Kinase</keyword>